<organism evidence="2 3">
    <name type="scientific">Scylla paramamosain</name>
    <name type="common">Mud crab</name>
    <dbReference type="NCBI Taxonomy" id="85552"/>
    <lineage>
        <taxon>Eukaryota</taxon>
        <taxon>Metazoa</taxon>
        <taxon>Ecdysozoa</taxon>
        <taxon>Arthropoda</taxon>
        <taxon>Crustacea</taxon>
        <taxon>Multicrustacea</taxon>
        <taxon>Malacostraca</taxon>
        <taxon>Eumalacostraca</taxon>
        <taxon>Eucarida</taxon>
        <taxon>Decapoda</taxon>
        <taxon>Pleocyemata</taxon>
        <taxon>Brachyura</taxon>
        <taxon>Eubrachyura</taxon>
        <taxon>Portunoidea</taxon>
        <taxon>Portunidae</taxon>
        <taxon>Portuninae</taxon>
        <taxon>Scylla</taxon>
    </lineage>
</organism>
<proteinExistence type="predicted"/>
<evidence type="ECO:0000256" key="1">
    <source>
        <dbReference type="SAM" id="MobiDB-lite"/>
    </source>
</evidence>
<evidence type="ECO:0000313" key="3">
    <source>
        <dbReference type="Proteomes" id="UP001487740"/>
    </source>
</evidence>
<dbReference type="AlphaFoldDB" id="A0AAW0SWL0"/>
<accession>A0AAW0SWL0</accession>
<name>A0AAW0SWL0_SCYPA</name>
<feature type="compositionally biased region" description="Polar residues" evidence="1">
    <location>
        <begin position="70"/>
        <end position="82"/>
    </location>
</feature>
<keyword evidence="3" id="KW-1185">Reference proteome</keyword>
<sequence length="93" mass="9836">MCKSGGGGDVWPFWGGYVDVVAWCCIVGGVEGVYCGEASVRWMFRVCTSPLPPVSAVNVDSESASAVAGSCQSANRNTQPQTRPWLGPPTAYY</sequence>
<dbReference type="Proteomes" id="UP001487740">
    <property type="component" value="Unassembled WGS sequence"/>
</dbReference>
<gene>
    <name evidence="2" type="ORF">O3P69_019655</name>
</gene>
<protein>
    <submittedName>
        <fullName evidence="2">Uncharacterized protein</fullName>
    </submittedName>
</protein>
<feature type="region of interest" description="Disordered" evidence="1">
    <location>
        <begin position="70"/>
        <end position="93"/>
    </location>
</feature>
<comment type="caution">
    <text evidence="2">The sequence shown here is derived from an EMBL/GenBank/DDBJ whole genome shotgun (WGS) entry which is preliminary data.</text>
</comment>
<evidence type="ECO:0000313" key="2">
    <source>
        <dbReference type="EMBL" id="KAK8379804.1"/>
    </source>
</evidence>
<reference evidence="2 3" key="1">
    <citation type="submission" date="2023-03" db="EMBL/GenBank/DDBJ databases">
        <title>High-quality genome of Scylla paramamosain provides insights in environmental adaptation.</title>
        <authorList>
            <person name="Zhang L."/>
        </authorList>
    </citation>
    <scope>NUCLEOTIDE SEQUENCE [LARGE SCALE GENOMIC DNA]</scope>
    <source>
        <strain evidence="2">LZ_2023a</strain>
        <tissue evidence="2">Muscle</tissue>
    </source>
</reference>
<dbReference type="EMBL" id="JARAKH010000043">
    <property type="protein sequence ID" value="KAK8379804.1"/>
    <property type="molecule type" value="Genomic_DNA"/>
</dbReference>